<dbReference type="Proteomes" id="UP000069850">
    <property type="component" value="Chromosome 1"/>
</dbReference>
<sequence>MHQPHGEGFCYQSGAPRAHGVDTVRIQDLVYQRVDLFVRDHIRDGPDLGRHQPHHILNRVICHRSSFCYVSREHTLEYLRCAFVGVVPHSPGPPGPAQERARLLPETPPELVQCVIGGCGNLKIAFFVPFMLITIFFMGLRRFCNPKCSLWRRKKVAGNYLENAQESGAASRACGPIFEV</sequence>
<gene>
    <name evidence="2" type="ORF">MMAB1_1496</name>
</gene>
<organism evidence="2 3">
    <name type="scientific">Methanoculleus bourgensis</name>
    <dbReference type="NCBI Taxonomy" id="83986"/>
    <lineage>
        <taxon>Archaea</taxon>
        <taxon>Methanobacteriati</taxon>
        <taxon>Methanobacteriota</taxon>
        <taxon>Stenosarchaea group</taxon>
        <taxon>Methanomicrobia</taxon>
        <taxon>Methanomicrobiales</taxon>
        <taxon>Methanomicrobiaceae</taxon>
        <taxon>Methanoculleus</taxon>
    </lineage>
</organism>
<keyword evidence="1" id="KW-1133">Transmembrane helix</keyword>
<reference evidence="2 3" key="1">
    <citation type="submission" date="2016-01" db="EMBL/GenBank/DDBJ databases">
        <authorList>
            <person name="Manzoor S."/>
        </authorList>
    </citation>
    <scope>NUCLEOTIDE SEQUENCE [LARGE SCALE GENOMIC DNA]</scope>
    <source>
        <strain evidence="2">Methanoculleus sp MAB1</strain>
    </source>
</reference>
<feature type="transmembrane region" description="Helical" evidence="1">
    <location>
        <begin position="124"/>
        <end position="144"/>
    </location>
</feature>
<name>A0A0X3BKW1_9EURY</name>
<dbReference type="EMBL" id="LT158599">
    <property type="protein sequence ID" value="CVK32708.1"/>
    <property type="molecule type" value="Genomic_DNA"/>
</dbReference>
<keyword evidence="1" id="KW-0812">Transmembrane</keyword>
<evidence type="ECO:0000313" key="3">
    <source>
        <dbReference type="Proteomes" id="UP000069850"/>
    </source>
</evidence>
<dbReference type="KEGG" id="mema:MMAB1_1496"/>
<evidence type="ECO:0000313" key="2">
    <source>
        <dbReference type="EMBL" id="CVK32708.1"/>
    </source>
</evidence>
<proteinExistence type="predicted"/>
<keyword evidence="1" id="KW-0472">Membrane</keyword>
<evidence type="ECO:0000256" key="1">
    <source>
        <dbReference type="SAM" id="Phobius"/>
    </source>
</evidence>
<accession>A0A0X3BKW1</accession>
<dbReference type="AlphaFoldDB" id="A0A0X3BKW1"/>
<protein>
    <submittedName>
        <fullName evidence="2">Uncharacterized protein</fullName>
    </submittedName>
</protein>